<dbReference type="InterPro" id="IPR013108">
    <property type="entry name" value="Amidohydro_3"/>
</dbReference>
<proteinExistence type="predicted"/>
<sequence length="494" mass="55068">MYIYIGKQQIEEIHLGEGVLYPGFIDTHSHCSIYSNLLDKVYCAPSCGNIPSILQKLKEKADNTPEGEWVIGYSYDDTGIPEARHLNKHDLNAVSTRHPVLVSHISSHMGYANDLALQKFSFDARTKIPGGEVVVDSQGQTTGFLLETAYFKCLSYLPAATPEQQKENLKKAVYEYNKNGFTTIQDGGLGFGTDARLITQSYIQLYKENRLNARMYLQYVPEAFEKLLPYGLWNFGNDYITFGGLKYFTDGSIQGFTGALSQDYHSRPGYKGNLLYPQEEIDAMIEKYHCMNVQIAVHTNGDAASEAVISAFEKALKKNPRTDLRHMLVHAQMVSDSQLERMKACGIIPTFFVKHVEVWGDRHAKIFLGPERMSRLDPCGSAAKIGLPFALHVDTPVLPVTALESMHTAVNRTSSSGIVYGENQRISIKQALEAYTVNAALCCAGEKNRGRLKPGYYADFVLLDKDLEEIPSADIKNAQVLKTICGGNIVYEKN</sequence>
<dbReference type="Pfam" id="PF07969">
    <property type="entry name" value="Amidohydro_3"/>
    <property type="match status" value="1"/>
</dbReference>
<dbReference type="SUPFAM" id="SSF51556">
    <property type="entry name" value="Metallo-dependent hydrolases"/>
    <property type="match status" value="1"/>
</dbReference>
<dbReference type="Gene3D" id="3.20.20.140">
    <property type="entry name" value="Metal-dependent hydrolases"/>
    <property type="match status" value="1"/>
</dbReference>
<accession>A0ABY5Y3B5</accession>
<gene>
    <name evidence="2" type="ORF">JBF11_00165</name>
</gene>
<reference evidence="2" key="1">
    <citation type="submission" date="2020-12" db="EMBL/GenBank/DDBJ databases">
        <title>Taurinivorans muris gen. nov., sp. nov., fundamental and realized metabolic niche of a ubiquitous sulfidogenic bacterium in the murine intestine.</title>
        <authorList>
            <person name="Ye H."/>
            <person name="Hanson B.T."/>
            <person name="Loy A."/>
        </authorList>
    </citation>
    <scope>NUCLEOTIDE SEQUENCE</scope>
    <source>
        <strain evidence="2">LT0009</strain>
    </source>
</reference>
<dbReference type="SUPFAM" id="SSF51338">
    <property type="entry name" value="Composite domain of metallo-dependent hydrolases"/>
    <property type="match status" value="1"/>
</dbReference>
<evidence type="ECO:0000259" key="1">
    <source>
        <dbReference type="Pfam" id="PF07969"/>
    </source>
</evidence>
<feature type="domain" description="Amidohydrolase 3" evidence="1">
    <location>
        <begin position="12"/>
        <end position="491"/>
    </location>
</feature>
<dbReference type="PANTHER" id="PTHR22642:SF2">
    <property type="entry name" value="PROTEIN LONG AFTER FAR-RED 3"/>
    <property type="match status" value="1"/>
</dbReference>
<dbReference type="EMBL" id="CP065938">
    <property type="protein sequence ID" value="UWX06689.1"/>
    <property type="molecule type" value="Genomic_DNA"/>
</dbReference>
<evidence type="ECO:0000313" key="3">
    <source>
        <dbReference type="Proteomes" id="UP001058120"/>
    </source>
</evidence>
<dbReference type="CDD" id="cd01300">
    <property type="entry name" value="YtcJ_like"/>
    <property type="match status" value="1"/>
</dbReference>
<dbReference type="InterPro" id="IPR011059">
    <property type="entry name" value="Metal-dep_hydrolase_composite"/>
</dbReference>
<dbReference type="InterPro" id="IPR032466">
    <property type="entry name" value="Metal_Hydrolase"/>
</dbReference>
<dbReference type="Gene3D" id="2.30.40.10">
    <property type="entry name" value="Urease, subunit C, domain 1"/>
    <property type="match status" value="1"/>
</dbReference>
<dbReference type="Proteomes" id="UP001058120">
    <property type="component" value="Chromosome"/>
</dbReference>
<dbReference type="PANTHER" id="PTHR22642">
    <property type="entry name" value="IMIDAZOLONEPROPIONASE"/>
    <property type="match status" value="1"/>
</dbReference>
<dbReference type="InterPro" id="IPR033932">
    <property type="entry name" value="YtcJ-like"/>
</dbReference>
<organism evidence="2 3">
    <name type="scientific">Taurinivorans muris</name>
    <dbReference type="NCBI Taxonomy" id="2787751"/>
    <lineage>
        <taxon>Bacteria</taxon>
        <taxon>Pseudomonadati</taxon>
        <taxon>Thermodesulfobacteriota</taxon>
        <taxon>Desulfovibrionia</taxon>
        <taxon>Desulfovibrionales</taxon>
        <taxon>Desulfovibrionaceae</taxon>
        <taxon>Taurinivorans</taxon>
    </lineage>
</organism>
<name>A0ABY5Y3B5_9BACT</name>
<keyword evidence="3" id="KW-1185">Reference proteome</keyword>
<evidence type="ECO:0000313" key="2">
    <source>
        <dbReference type="EMBL" id="UWX06689.1"/>
    </source>
</evidence>
<dbReference type="RefSeq" id="WP_334316340.1">
    <property type="nucleotide sequence ID" value="NZ_CP065938.1"/>
</dbReference>
<protein>
    <submittedName>
        <fullName evidence="2">Amidohydrolase</fullName>
    </submittedName>
</protein>
<dbReference type="Gene3D" id="3.10.310.70">
    <property type="match status" value="1"/>
</dbReference>